<dbReference type="EMBL" id="JARGDH010000001">
    <property type="protein sequence ID" value="KAL0278347.1"/>
    <property type="molecule type" value="Genomic_DNA"/>
</dbReference>
<protein>
    <submittedName>
        <fullName evidence="2">Uncharacterized protein</fullName>
    </submittedName>
</protein>
<reference evidence="2" key="1">
    <citation type="journal article" date="2024" name="Gigascience">
        <title>Chromosome-level genome of the poultry shaft louse Menopon gallinae provides insight into the host-switching and adaptive evolution of parasitic lice.</title>
        <authorList>
            <person name="Xu Y."/>
            <person name="Ma L."/>
            <person name="Liu S."/>
            <person name="Liang Y."/>
            <person name="Liu Q."/>
            <person name="He Z."/>
            <person name="Tian L."/>
            <person name="Duan Y."/>
            <person name="Cai W."/>
            <person name="Li H."/>
            <person name="Song F."/>
        </authorList>
    </citation>
    <scope>NUCLEOTIDE SEQUENCE</scope>
    <source>
        <strain evidence="2">Cailab_2023a</strain>
    </source>
</reference>
<sequence>MKFHLLFLLVALVAAFVSNTKAEDGNEIDEGQVQLQEYDVLDMPPGHNLDLPEAFPGARRTCVRVRCRIYPRPIICWCIQWA</sequence>
<dbReference type="EMBL" id="JARGDH010000001">
    <property type="protein sequence ID" value="KAL0278348.1"/>
    <property type="molecule type" value="Genomic_DNA"/>
</dbReference>
<name>A0AAW2I905_9NEOP</name>
<organism evidence="2">
    <name type="scientific">Menopon gallinae</name>
    <name type="common">poultry shaft louse</name>
    <dbReference type="NCBI Taxonomy" id="328185"/>
    <lineage>
        <taxon>Eukaryota</taxon>
        <taxon>Metazoa</taxon>
        <taxon>Ecdysozoa</taxon>
        <taxon>Arthropoda</taxon>
        <taxon>Hexapoda</taxon>
        <taxon>Insecta</taxon>
        <taxon>Pterygota</taxon>
        <taxon>Neoptera</taxon>
        <taxon>Paraneoptera</taxon>
        <taxon>Psocodea</taxon>
        <taxon>Troctomorpha</taxon>
        <taxon>Phthiraptera</taxon>
        <taxon>Amblycera</taxon>
        <taxon>Menoponidae</taxon>
        <taxon>Menopon</taxon>
    </lineage>
</organism>
<keyword evidence="1" id="KW-0732">Signal</keyword>
<evidence type="ECO:0000313" key="2">
    <source>
        <dbReference type="EMBL" id="KAL0278346.1"/>
    </source>
</evidence>
<dbReference type="EMBL" id="JARGDH010000001">
    <property type="protein sequence ID" value="KAL0278346.1"/>
    <property type="molecule type" value="Genomic_DNA"/>
</dbReference>
<dbReference type="EMBL" id="JARGDH010000001">
    <property type="protein sequence ID" value="KAL0278349.1"/>
    <property type="molecule type" value="Genomic_DNA"/>
</dbReference>
<feature type="chain" id="PRO_5044477064" evidence="1">
    <location>
        <begin position="23"/>
        <end position="82"/>
    </location>
</feature>
<evidence type="ECO:0000313" key="3">
    <source>
        <dbReference type="EMBL" id="KAL0278348.1"/>
    </source>
</evidence>
<feature type="signal peptide" evidence="1">
    <location>
        <begin position="1"/>
        <end position="22"/>
    </location>
</feature>
<accession>A0AAW2I905</accession>
<dbReference type="AlphaFoldDB" id="A0AAW2I905"/>
<proteinExistence type="predicted"/>
<gene>
    <name evidence="2" type="ORF">PYX00_000188</name>
    <name evidence="3" type="ORF">PYX00_000189</name>
</gene>
<comment type="caution">
    <text evidence="2">The sequence shown here is derived from an EMBL/GenBank/DDBJ whole genome shotgun (WGS) entry which is preliminary data.</text>
</comment>
<evidence type="ECO:0000256" key="1">
    <source>
        <dbReference type="SAM" id="SignalP"/>
    </source>
</evidence>